<dbReference type="EMBL" id="ML994634">
    <property type="protein sequence ID" value="KAF2185237.1"/>
    <property type="molecule type" value="Genomic_DNA"/>
</dbReference>
<evidence type="ECO:0000259" key="7">
    <source>
        <dbReference type="Pfam" id="PF20684"/>
    </source>
</evidence>
<evidence type="ECO:0000256" key="2">
    <source>
        <dbReference type="ARBA" id="ARBA00022692"/>
    </source>
</evidence>
<keyword evidence="3 6" id="KW-1133">Transmembrane helix</keyword>
<dbReference type="GO" id="GO:0016020">
    <property type="term" value="C:membrane"/>
    <property type="evidence" value="ECO:0007669"/>
    <property type="project" value="UniProtKB-SubCell"/>
</dbReference>
<evidence type="ECO:0000256" key="3">
    <source>
        <dbReference type="ARBA" id="ARBA00022989"/>
    </source>
</evidence>
<evidence type="ECO:0000313" key="9">
    <source>
        <dbReference type="Proteomes" id="UP000800200"/>
    </source>
</evidence>
<dbReference type="AlphaFoldDB" id="A0A6A6DZX6"/>
<evidence type="ECO:0000256" key="1">
    <source>
        <dbReference type="ARBA" id="ARBA00004141"/>
    </source>
</evidence>
<dbReference type="Proteomes" id="UP000800200">
    <property type="component" value="Unassembled WGS sequence"/>
</dbReference>
<feature type="transmembrane region" description="Helical" evidence="6">
    <location>
        <begin position="126"/>
        <end position="147"/>
    </location>
</feature>
<feature type="transmembrane region" description="Helical" evidence="6">
    <location>
        <begin position="204"/>
        <end position="233"/>
    </location>
</feature>
<gene>
    <name evidence="8" type="ORF">K469DRAFT_665468</name>
</gene>
<evidence type="ECO:0000256" key="4">
    <source>
        <dbReference type="ARBA" id="ARBA00023136"/>
    </source>
</evidence>
<organism evidence="8 9">
    <name type="scientific">Zopfia rhizophila CBS 207.26</name>
    <dbReference type="NCBI Taxonomy" id="1314779"/>
    <lineage>
        <taxon>Eukaryota</taxon>
        <taxon>Fungi</taxon>
        <taxon>Dikarya</taxon>
        <taxon>Ascomycota</taxon>
        <taxon>Pezizomycotina</taxon>
        <taxon>Dothideomycetes</taxon>
        <taxon>Dothideomycetes incertae sedis</taxon>
        <taxon>Zopfiaceae</taxon>
        <taxon>Zopfia</taxon>
    </lineage>
</organism>
<comment type="similarity">
    <text evidence="5">Belongs to the SAT4 family.</text>
</comment>
<accession>A0A6A6DZX6</accession>
<name>A0A6A6DZX6_9PEZI</name>
<proteinExistence type="inferred from homology"/>
<dbReference type="OrthoDB" id="444631at2759"/>
<keyword evidence="9" id="KW-1185">Reference proteome</keyword>
<reference evidence="8" key="1">
    <citation type="journal article" date="2020" name="Stud. Mycol.">
        <title>101 Dothideomycetes genomes: a test case for predicting lifestyles and emergence of pathogens.</title>
        <authorList>
            <person name="Haridas S."/>
            <person name="Albert R."/>
            <person name="Binder M."/>
            <person name="Bloem J."/>
            <person name="Labutti K."/>
            <person name="Salamov A."/>
            <person name="Andreopoulos B."/>
            <person name="Baker S."/>
            <person name="Barry K."/>
            <person name="Bills G."/>
            <person name="Bluhm B."/>
            <person name="Cannon C."/>
            <person name="Castanera R."/>
            <person name="Culley D."/>
            <person name="Daum C."/>
            <person name="Ezra D."/>
            <person name="Gonzalez J."/>
            <person name="Henrissat B."/>
            <person name="Kuo A."/>
            <person name="Liang C."/>
            <person name="Lipzen A."/>
            <person name="Lutzoni F."/>
            <person name="Magnuson J."/>
            <person name="Mondo S."/>
            <person name="Nolan M."/>
            <person name="Ohm R."/>
            <person name="Pangilinan J."/>
            <person name="Park H.-J."/>
            <person name="Ramirez L."/>
            <person name="Alfaro M."/>
            <person name="Sun H."/>
            <person name="Tritt A."/>
            <person name="Yoshinaga Y."/>
            <person name="Zwiers L.-H."/>
            <person name="Turgeon B."/>
            <person name="Goodwin S."/>
            <person name="Spatafora J."/>
            <person name="Crous P."/>
            <person name="Grigoriev I."/>
        </authorList>
    </citation>
    <scope>NUCLEOTIDE SEQUENCE</scope>
    <source>
        <strain evidence="8">CBS 207.26</strain>
    </source>
</reference>
<feature type="transmembrane region" description="Helical" evidence="6">
    <location>
        <begin position="90"/>
        <end position="114"/>
    </location>
</feature>
<comment type="subcellular location">
    <subcellularLocation>
        <location evidence="1">Membrane</location>
        <topology evidence="1">Multi-pass membrane protein</topology>
    </subcellularLocation>
</comment>
<evidence type="ECO:0000313" key="8">
    <source>
        <dbReference type="EMBL" id="KAF2185237.1"/>
    </source>
</evidence>
<keyword evidence="4 6" id="KW-0472">Membrane</keyword>
<dbReference type="InterPro" id="IPR052337">
    <property type="entry name" value="SAT4-like"/>
</dbReference>
<dbReference type="PANTHER" id="PTHR33048">
    <property type="entry name" value="PTH11-LIKE INTEGRAL MEMBRANE PROTEIN (AFU_ORTHOLOGUE AFUA_5G11245)"/>
    <property type="match status" value="1"/>
</dbReference>
<dbReference type="InterPro" id="IPR049326">
    <property type="entry name" value="Rhodopsin_dom_fungi"/>
</dbReference>
<feature type="transmembrane region" description="Helical" evidence="6">
    <location>
        <begin position="31"/>
        <end position="52"/>
    </location>
</feature>
<protein>
    <recommendedName>
        <fullName evidence="7">Rhodopsin domain-containing protein</fullName>
    </recommendedName>
</protein>
<dbReference type="PANTHER" id="PTHR33048:SF124">
    <property type="entry name" value="INTEGRAL MEMBRANE PROTEIN"/>
    <property type="match status" value="1"/>
</dbReference>
<keyword evidence="2 6" id="KW-0812">Transmembrane</keyword>
<dbReference type="Pfam" id="PF20684">
    <property type="entry name" value="Fung_rhodopsin"/>
    <property type="match status" value="1"/>
</dbReference>
<evidence type="ECO:0000256" key="5">
    <source>
        <dbReference type="ARBA" id="ARBA00038359"/>
    </source>
</evidence>
<sequence>MLSQRDEAISVIPPPPGITPNFVDPQSRAHVVIVVIIVCANTSALLTGLRFYTALSIIRHVRIDDYTKYGVGRHIWDIPFSTLYPSFMKFGVIGGTFHGFSIMLTKLSILINFVRFAPRGKLRIAMRIIMVIVVLYTLVASFDWLYICRPIEKYWDLTVTGGTCINWLKVLIFSCVMNTTTDAVILILPVLVLRNVQLPKKQKIGVTIVLMTGGLYVTIEVHLAIVCACLPALKPFLRKHMPRIIGK</sequence>
<feature type="transmembrane region" description="Helical" evidence="6">
    <location>
        <begin position="167"/>
        <end position="192"/>
    </location>
</feature>
<feature type="domain" description="Rhodopsin" evidence="7">
    <location>
        <begin position="54"/>
        <end position="216"/>
    </location>
</feature>
<evidence type="ECO:0000256" key="6">
    <source>
        <dbReference type="SAM" id="Phobius"/>
    </source>
</evidence>